<dbReference type="KEGG" id="ruj:E5Z56_08355"/>
<evidence type="ECO:0000313" key="6">
    <source>
        <dbReference type="EMBL" id="QCT07366.1"/>
    </source>
</evidence>
<dbReference type="RefSeq" id="WP_138157394.1">
    <property type="nucleotide sequence ID" value="NZ_CP039381.1"/>
</dbReference>
<keyword evidence="7" id="KW-1185">Reference proteome</keyword>
<dbReference type="Proteomes" id="UP000301475">
    <property type="component" value="Chromosome"/>
</dbReference>
<dbReference type="EC" id="3.1.4.-" evidence="1"/>
<dbReference type="GO" id="GO:0106409">
    <property type="term" value="F:cyclic-di-AMP phosphodiesterase activity"/>
    <property type="evidence" value="ECO:0007669"/>
    <property type="project" value="RHEA"/>
</dbReference>
<proteinExistence type="inferred from homology"/>
<evidence type="ECO:0000259" key="5">
    <source>
        <dbReference type="Pfam" id="PF02272"/>
    </source>
</evidence>
<evidence type="ECO:0000259" key="4">
    <source>
        <dbReference type="Pfam" id="PF01368"/>
    </source>
</evidence>
<dbReference type="InterPro" id="IPR003156">
    <property type="entry name" value="DHHA1_dom"/>
</dbReference>
<dbReference type="FunFam" id="3.90.1640.10:FF:000002">
    <property type="entry name" value="Cyclic-di-AMP phosphodiesterase"/>
    <property type="match status" value="1"/>
</dbReference>
<dbReference type="AlphaFoldDB" id="A0A4P8XW52"/>
<feature type="domain" description="DDH" evidence="4">
    <location>
        <begin position="338"/>
        <end position="492"/>
    </location>
</feature>
<name>A0A4P8XW52_9FIRM</name>
<dbReference type="InterPro" id="IPR051319">
    <property type="entry name" value="Oligoribo/pAp-PDE_c-di-AMP_PDE"/>
</dbReference>
<dbReference type="EMBL" id="CP039381">
    <property type="protein sequence ID" value="QCT07366.1"/>
    <property type="molecule type" value="Genomic_DNA"/>
</dbReference>
<comment type="cofactor">
    <cofactor evidence="2">
        <name>Mn(2+)</name>
        <dbReference type="ChEBI" id="CHEBI:29035"/>
    </cofactor>
    <text evidence="2">For phosphodiesterase activity, probably binds 2 Mn(2+) per subunit.</text>
</comment>
<dbReference type="GO" id="GO:0003676">
    <property type="term" value="F:nucleic acid binding"/>
    <property type="evidence" value="ECO:0007669"/>
    <property type="project" value="UniProtKB-UniRule"/>
</dbReference>
<dbReference type="Gene3D" id="3.90.1640.10">
    <property type="entry name" value="inorganic pyrophosphatase (n-terminal core)"/>
    <property type="match status" value="1"/>
</dbReference>
<dbReference type="SUPFAM" id="SSF64182">
    <property type="entry name" value="DHH phosphoesterases"/>
    <property type="match status" value="1"/>
</dbReference>
<dbReference type="PANTHER" id="PTHR47618:SF2">
    <property type="entry name" value="CYCLIC-DI-AMP PHOSPHODIESTERASE GDPP"/>
    <property type="match status" value="1"/>
</dbReference>
<dbReference type="InterPro" id="IPR038763">
    <property type="entry name" value="DHH_sf"/>
</dbReference>
<reference evidence="6 7" key="1">
    <citation type="submission" date="2019-04" db="EMBL/GenBank/DDBJ databases">
        <authorList>
            <person name="Embree M."/>
            <person name="Gaffney J.R."/>
        </authorList>
    </citation>
    <scope>NUCLEOTIDE SEQUENCE [LARGE SCALE GENOMIC DNA]</scope>
    <source>
        <strain evidence="6 7">JE7A12</strain>
    </source>
</reference>
<keyword evidence="1" id="KW-1003">Cell membrane</keyword>
<evidence type="ECO:0000256" key="2">
    <source>
        <dbReference type="PIRSR" id="PIRSR026583-50"/>
    </source>
</evidence>
<feature type="binding site" evidence="2">
    <location>
        <position position="417"/>
    </location>
    <ligand>
        <name>Mn(2+)</name>
        <dbReference type="ChEBI" id="CHEBI:29035"/>
        <label>2</label>
    </ligand>
</feature>
<keyword evidence="2" id="KW-0464">Manganese</keyword>
<dbReference type="Pfam" id="PF24898">
    <property type="entry name" value="GGDEF_GdpP"/>
    <property type="match status" value="1"/>
</dbReference>
<keyword evidence="3" id="KW-0812">Transmembrane</keyword>
<sequence>MNRKKWSLTPMFLIFAVLMCLMSFISIRYNVYLFIVEFVVSLASLAFVLIMNLKFRKYVRGLIKGAVERTADVDKIYLENFDFPIVIVGPHNDIIWTNSSFTNVLSKGKDPIGYKIDTYIGTRRLRDFISKKPIKLKLNDKYFRVFGNLSKETTVLYYIDDTYYRNIENDFYNKKASVAFVLFDNADDFDTDSDGETEGEILLAVERTVQKWASENNAMYTKISPTRYMLIFEESAIKEITEGKFKILDTIRDIKLEGKSATVSIGIGRGKDSIRESDMAAKKALEMALGRGGDQVAVSINDEYEFYGGVSAGVEKRSKVRTRTFAGNIKNTILKADNVILMGHNYSDLDCVGASIGMYSTITKSLNKNAYIVCNEKTSNARQLIDSAKENGLENAFITPAEGLKKINNGTLLIILDTHISTFIESKEIYEKCKKVIVIDHHRKMVNFINNALIFFHEPLASSACEMVSEIISYIGDDYLSGFEAGALLAGIMLDTKNFVIKTGVRTFEAAAYLKQKGANTINVKRLFSGDIEAYRTKSEIVCNAKVMDTIAISHANDGVQNVRVVAAQAADELLSFEGVNSSFVIFRIDNKTIGISARSYGKLNVQVVMEALGGGGHLTMAACQLEVENQEIAENMLIAKIKELRKKGILK</sequence>
<dbReference type="PANTHER" id="PTHR47618">
    <property type="entry name" value="BIFUNCTIONAL OLIGORIBONUCLEASE AND PAP PHOSPHATASE NRNA"/>
    <property type="match status" value="1"/>
</dbReference>
<comment type="catalytic activity">
    <reaction evidence="1">
        <text>3',3'-c-di-AMP + H2O = 5'-O-phosphonoadenylyl-(3'-&gt;5')-adenosine + H(+)</text>
        <dbReference type="Rhea" id="RHEA:54420"/>
        <dbReference type="ChEBI" id="CHEBI:15377"/>
        <dbReference type="ChEBI" id="CHEBI:15378"/>
        <dbReference type="ChEBI" id="CHEBI:71500"/>
        <dbReference type="ChEBI" id="CHEBI:138171"/>
    </reaction>
</comment>
<dbReference type="GO" id="GO:0046872">
    <property type="term" value="F:metal ion binding"/>
    <property type="evidence" value="ECO:0007669"/>
    <property type="project" value="UniProtKB-KW"/>
</dbReference>
<feature type="binding site" evidence="2">
    <location>
        <position position="495"/>
    </location>
    <ligand>
        <name>Mn(2+)</name>
        <dbReference type="ChEBI" id="CHEBI:29035"/>
        <label>2</label>
    </ligand>
</feature>
<feature type="domain" description="DHHA1" evidence="5">
    <location>
        <begin position="566"/>
        <end position="642"/>
    </location>
</feature>
<dbReference type="Pfam" id="PF02272">
    <property type="entry name" value="DHHA1"/>
    <property type="match status" value="1"/>
</dbReference>
<dbReference type="PIRSF" id="PIRSF026583">
    <property type="entry name" value="YybT"/>
    <property type="match status" value="1"/>
</dbReference>
<feature type="binding site" evidence="2">
    <location>
        <position position="441"/>
    </location>
    <ligand>
        <name>Mn(2+)</name>
        <dbReference type="ChEBI" id="CHEBI:29035"/>
        <label>2</label>
    </ligand>
</feature>
<dbReference type="InterPro" id="IPR001667">
    <property type="entry name" value="DDH_dom"/>
</dbReference>
<feature type="binding site" evidence="2">
    <location>
        <position position="348"/>
    </location>
    <ligand>
        <name>Mn(2+)</name>
        <dbReference type="ChEBI" id="CHEBI:29035"/>
        <label>1</label>
    </ligand>
</feature>
<feature type="binding site" evidence="2">
    <location>
        <position position="417"/>
    </location>
    <ligand>
        <name>Mn(2+)</name>
        <dbReference type="ChEBI" id="CHEBI:29035"/>
        <label>1</label>
    </ligand>
</feature>
<feature type="transmembrane region" description="Helical" evidence="3">
    <location>
        <begin position="7"/>
        <end position="25"/>
    </location>
</feature>
<dbReference type="OrthoDB" id="9759476at2"/>
<keyword evidence="1 3" id="KW-0472">Membrane</keyword>
<dbReference type="Gene3D" id="3.10.310.30">
    <property type="match status" value="1"/>
</dbReference>
<dbReference type="InterPro" id="IPR014528">
    <property type="entry name" value="GdpP/PdeA"/>
</dbReference>
<gene>
    <name evidence="6" type="ORF">E5Z56_08355</name>
</gene>
<evidence type="ECO:0000313" key="7">
    <source>
        <dbReference type="Proteomes" id="UP000301475"/>
    </source>
</evidence>
<keyword evidence="3" id="KW-1133">Transmembrane helix</keyword>
<dbReference type="GO" id="GO:0005886">
    <property type="term" value="C:plasma membrane"/>
    <property type="evidence" value="ECO:0007669"/>
    <property type="project" value="UniProtKB-SubCell"/>
</dbReference>
<accession>A0A4P8XW52</accession>
<feature type="transmembrane region" description="Helical" evidence="3">
    <location>
        <begin position="31"/>
        <end position="53"/>
    </location>
</feature>
<comment type="similarity">
    <text evidence="1">Belongs to the GdpP/PdeA phosphodiesterase family.</text>
</comment>
<dbReference type="GO" id="GO:0016787">
    <property type="term" value="F:hydrolase activity"/>
    <property type="evidence" value="ECO:0007669"/>
    <property type="project" value="UniProtKB-UniRule"/>
</dbReference>
<feature type="binding site" evidence="2">
    <location>
        <position position="344"/>
    </location>
    <ligand>
        <name>Mn(2+)</name>
        <dbReference type="ChEBI" id="CHEBI:29035"/>
        <label>1</label>
    </ligand>
</feature>
<comment type="function">
    <text evidence="1">Has phosphodiesterase (PDE) activity against cyclic-di-AMP (c-di-AMP).</text>
</comment>
<protein>
    <recommendedName>
        <fullName evidence="1">Cyclic-di-AMP phosphodiesterase</fullName>
        <ecNumber evidence="1">3.1.4.-</ecNumber>
    </recommendedName>
</protein>
<keyword evidence="1" id="KW-0378">Hydrolase</keyword>
<feature type="binding site" evidence="2">
    <location>
        <position position="350"/>
    </location>
    <ligand>
        <name>Mn(2+)</name>
        <dbReference type="ChEBI" id="CHEBI:29035"/>
        <label>2</label>
    </ligand>
</feature>
<organism evidence="6 7">
    <name type="scientific">Ruminococcus bovis</name>
    <dbReference type="NCBI Taxonomy" id="2564099"/>
    <lineage>
        <taxon>Bacteria</taxon>
        <taxon>Bacillati</taxon>
        <taxon>Bacillota</taxon>
        <taxon>Clostridia</taxon>
        <taxon>Eubacteriales</taxon>
        <taxon>Oscillospiraceae</taxon>
        <taxon>Ruminococcus</taxon>
    </lineage>
</organism>
<dbReference type="Gene3D" id="3.30.450.20">
    <property type="entry name" value="PAS domain"/>
    <property type="match status" value="1"/>
</dbReference>
<evidence type="ECO:0000256" key="1">
    <source>
        <dbReference type="PIRNR" id="PIRNR026583"/>
    </source>
</evidence>
<evidence type="ECO:0000256" key="3">
    <source>
        <dbReference type="SAM" id="Phobius"/>
    </source>
</evidence>
<keyword evidence="2" id="KW-0479">Metal-binding</keyword>
<dbReference type="Pfam" id="PF01368">
    <property type="entry name" value="DHH"/>
    <property type="match status" value="1"/>
</dbReference>
<comment type="subcellular location">
    <subcellularLocation>
        <location evidence="1">Cell membrane</location>
    </subcellularLocation>
</comment>